<dbReference type="CDD" id="cd02440">
    <property type="entry name" value="AdoMet_MTases"/>
    <property type="match status" value="1"/>
</dbReference>
<gene>
    <name evidence="1" type="ORF">ACFP57_08655</name>
</gene>
<dbReference type="InterPro" id="IPR029063">
    <property type="entry name" value="SAM-dependent_MTases_sf"/>
</dbReference>
<dbReference type="Pfam" id="PF01209">
    <property type="entry name" value="Ubie_methyltran"/>
    <property type="match status" value="1"/>
</dbReference>
<dbReference type="PANTHER" id="PTHR43861">
    <property type="entry name" value="TRANS-ACONITATE 2-METHYLTRANSFERASE-RELATED"/>
    <property type="match status" value="1"/>
</dbReference>
<dbReference type="RefSeq" id="WP_386769394.1">
    <property type="nucleotide sequence ID" value="NZ_JBHSUA010000018.1"/>
</dbReference>
<keyword evidence="1" id="KW-0489">Methyltransferase</keyword>
<dbReference type="GO" id="GO:0008168">
    <property type="term" value="F:methyltransferase activity"/>
    <property type="evidence" value="ECO:0007669"/>
    <property type="project" value="UniProtKB-KW"/>
</dbReference>
<evidence type="ECO:0000313" key="2">
    <source>
        <dbReference type="Proteomes" id="UP001596266"/>
    </source>
</evidence>
<dbReference type="EMBL" id="JBHSUA010000018">
    <property type="protein sequence ID" value="MFC6397047.1"/>
    <property type="molecule type" value="Genomic_DNA"/>
</dbReference>
<dbReference type="SUPFAM" id="SSF53335">
    <property type="entry name" value="S-adenosyl-L-methionine-dependent methyltransferases"/>
    <property type="match status" value="1"/>
</dbReference>
<protein>
    <submittedName>
        <fullName evidence="1">Class I SAM-dependent methyltransferase</fullName>
        <ecNumber evidence="1">2.1.1.-</ecNumber>
    </submittedName>
</protein>
<proteinExistence type="predicted"/>
<dbReference type="PANTHER" id="PTHR43861:SF1">
    <property type="entry name" value="TRANS-ACONITATE 2-METHYLTRANSFERASE"/>
    <property type="match status" value="1"/>
</dbReference>
<organism evidence="1 2">
    <name type="scientific">Luteococcus sanguinis</name>
    <dbReference type="NCBI Taxonomy" id="174038"/>
    <lineage>
        <taxon>Bacteria</taxon>
        <taxon>Bacillati</taxon>
        <taxon>Actinomycetota</taxon>
        <taxon>Actinomycetes</taxon>
        <taxon>Propionibacteriales</taxon>
        <taxon>Propionibacteriaceae</taxon>
        <taxon>Luteococcus</taxon>
    </lineage>
</organism>
<name>A0ABW1X4H0_9ACTN</name>
<evidence type="ECO:0000313" key="1">
    <source>
        <dbReference type="EMBL" id="MFC6397047.1"/>
    </source>
</evidence>
<sequence>MEAQQGLFAGFDKAAARYDLMVAMNPGYRRHLRAAAEQVLTTVEPTGRGGAEPVLLDLGCGSGLSTRELLKAARRRGLAPRIIGVDASPGMLERARAKDWPAGVEFVHGFGERLGELGLPAADGALACYLLRNVPDLPATLSGIHAALKPGARLVAEDFSVRDDPGAARRWRMVNRAIIEPLARVVGGEVALYRYLHSSVDEFIGIEELAGEFERAGFGEVSSRTVDGWQRGILHLVRGTA</sequence>
<accession>A0ABW1X4H0</accession>
<comment type="caution">
    <text evidence="1">The sequence shown here is derived from an EMBL/GenBank/DDBJ whole genome shotgun (WGS) entry which is preliminary data.</text>
</comment>
<dbReference type="Gene3D" id="3.40.50.150">
    <property type="entry name" value="Vaccinia Virus protein VP39"/>
    <property type="match status" value="1"/>
</dbReference>
<dbReference type="GO" id="GO:0032259">
    <property type="term" value="P:methylation"/>
    <property type="evidence" value="ECO:0007669"/>
    <property type="project" value="UniProtKB-KW"/>
</dbReference>
<dbReference type="Proteomes" id="UP001596266">
    <property type="component" value="Unassembled WGS sequence"/>
</dbReference>
<reference evidence="2" key="1">
    <citation type="journal article" date="2019" name="Int. J. Syst. Evol. Microbiol.">
        <title>The Global Catalogue of Microorganisms (GCM) 10K type strain sequencing project: providing services to taxonomists for standard genome sequencing and annotation.</title>
        <authorList>
            <consortium name="The Broad Institute Genomics Platform"/>
            <consortium name="The Broad Institute Genome Sequencing Center for Infectious Disease"/>
            <person name="Wu L."/>
            <person name="Ma J."/>
        </authorList>
    </citation>
    <scope>NUCLEOTIDE SEQUENCE [LARGE SCALE GENOMIC DNA]</scope>
    <source>
        <strain evidence="2">CGMCC 1.15277</strain>
    </source>
</reference>
<dbReference type="EC" id="2.1.1.-" evidence="1"/>
<keyword evidence="2" id="KW-1185">Reference proteome</keyword>
<keyword evidence="1" id="KW-0808">Transferase</keyword>